<feature type="non-terminal residue" evidence="1">
    <location>
        <position position="282"/>
    </location>
</feature>
<accession>A0ACA9P675</accession>
<sequence>MKTITTVNQRDFIITVVQNNFEPGYICQSEALRSNICQSSSEAVTSIYQQAFSTKTRLDGLLVMGYDDSEICKMLLSDIYFHPYAFKIGNLNLTIFGIGKSNNPDWNYAGKGYRSSFVHNFRKTRTIFFQEFNNKEAIVKIYQNFQEIQIFRDTNPNSVWNKIGILAQFTGNTLFGLEHERTKSEINKELTLSCTVDDWQNEQIMNTLFNYHLRKHINMSIIWKNFFISWQNQESNLIELTTKLQEIYPPNYIIKDHELRTWRALLQYTGCTNITLFGKESK</sequence>
<protein>
    <submittedName>
        <fullName evidence="1">11259_t:CDS:1</fullName>
    </submittedName>
</protein>
<evidence type="ECO:0000313" key="2">
    <source>
        <dbReference type="Proteomes" id="UP000789702"/>
    </source>
</evidence>
<keyword evidence="2" id="KW-1185">Reference proteome</keyword>
<proteinExistence type="predicted"/>
<dbReference type="EMBL" id="CAJVPU010024937">
    <property type="protein sequence ID" value="CAG8694238.1"/>
    <property type="molecule type" value="Genomic_DNA"/>
</dbReference>
<reference evidence="1" key="1">
    <citation type="submission" date="2021-06" db="EMBL/GenBank/DDBJ databases">
        <authorList>
            <person name="Kallberg Y."/>
            <person name="Tangrot J."/>
            <person name="Rosling A."/>
        </authorList>
    </citation>
    <scope>NUCLEOTIDE SEQUENCE</scope>
    <source>
        <strain evidence="1">IL203A</strain>
    </source>
</reference>
<organism evidence="1 2">
    <name type="scientific">Dentiscutata heterogama</name>
    <dbReference type="NCBI Taxonomy" id="1316150"/>
    <lineage>
        <taxon>Eukaryota</taxon>
        <taxon>Fungi</taxon>
        <taxon>Fungi incertae sedis</taxon>
        <taxon>Mucoromycota</taxon>
        <taxon>Glomeromycotina</taxon>
        <taxon>Glomeromycetes</taxon>
        <taxon>Diversisporales</taxon>
        <taxon>Gigasporaceae</taxon>
        <taxon>Dentiscutata</taxon>
    </lineage>
</organism>
<evidence type="ECO:0000313" key="1">
    <source>
        <dbReference type="EMBL" id="CAG8694238.1"/>
    </source>
</evidence>
<gene>
    <name evidence="1" type="ORF">DHETER_LOCUS11413</name>
</gene>
<name>A0ACA9P675_9GLOM</name>
<comment type="caution">
    <text evidence="1">The sequence shown here is derived from an EMBL/GenBank/DDBJ whole genome shotgun (WGS) entry which is preliminary data.</text>
</comment>
<dbReference type="Proteomes" id="UP000789702">
    <property type="component" value="Unassembled WGS sequence"/>
</dbReference>